<organism evidence="6 7">
    <name type="scientific">Senegalimassilia faecalis</name>
    <dbReference type="NCBI Taxonomy" id="2509433"/>
    <lineage>
        <taxon>Bacteria</taxon>
        <taxon>Bacillati</taxon>
        <taxon>Actinomycetota</taxon>
        <taxon>Coriobacteriia</taxon>
        <taxon>Coriobacteriales</taxon>
        <taxon>Coriobacteriaceae</taxon>
        <taxon>Senegalimassilia</taxon>
    </lineage>
</organism>
<feature type="transmembrane region" description="Helical" evidence="5">
    <location>
        <begin position="57"/>
        <end position="80"/>
    </location>
</feature>
<dbReference type="CDD" id="cd16914">
    <property type="entry name" value="EcfT"/>
    <property type="match status" value="1"/>
</dbReference>
<keyword evidence="4 5" id="KW-0472">Membrane</keyword>
<feature type="transmembrane region" description="Helical" evidence="5">
    <location>
        <begin position="249"/>
        <end position="269"/>
    </location>
</feature>
<evidence type="ECO:0000256" key="2">
    <source>
        <dbReference type="ARBA" id="ARBA00022692"/>
    </source>
</evidence>
<evidence type="ECO:0000256" key="3">
    <source>
        <dbReference type="ARBA" id="ARBA00022989"/>
    </source>
</evidence>
<evidence type="ECO:0000256" key="5">
    <source>
        <dbReference type="SAM" id="Phobius"/>
    </source>
</evidence>
<dbReference type="Pfam" id="PF02361">
    <property type="entry name" value="CbiQ"/>
    <property type="match status" value="1"/>
</dbReference>
<comment type="subcellular location">
    <subcellularLocation>
        <location evidence="1">Membrane</location>
        <topology evidence="1">Multi-pass membrane protein</topology>
    </subcellularLocation>
</comment>
<dbReference type="EMBL" id="SDPW01000001">
    <property type="protein sequence ID" value="RXZ53944.1"/>
    <property type="molecule type" value="Genomic_DNA"/>
</dbReference>
<keyword evidence="2 5" id="KW-0812">Transmembrane</keyword>
<gene>
    <name evidence="6" type="ORF">ET524_05210</name>
</gene>
<feature type="transmembrane region" description="Helical" evidence="5">
    <location>
        <begin position="87"/>
        <end position="107"/>
    </location>
</feature>
<feature type="transmembrane region" description="Helical" evidence="5">
    <location>
        <begin position="113"/>
        <end position="135"/>
    </location>
</feature>
<reference evidence="6 7" key="1">
    <citation type="submission" date="2019-01" db="EMBL/GenBank/DDBJ databases">
        <title>Senegalimassilia sp. nov. KGMB04484 isolated human feces.</title>
        <authorList>
            <person name="Han K.-I."/>
            <person name="Kim J.-S."/>
            <person name="Lee K.C."/>
            <person name="Suh M.K."/>
            <person name="Eom M.K."/>
            <person name="Lee J.H."/>
            <person name="Park S.-H."/>
            <person name="Kang S.W."/>
            <person name="Park J.-E."/>
            <person name="Oh B.S."/>
            <person name="Yu S.Y."/>
            <person name="Choi S.-H."/>
            <person name="Lee D.H."/>
            <person name="Yoon H."/>
            <person name="Kim B.-Y."/>
            <person name="Lee J.H."/>
            <person name="Lee J.-S."/>
        </authorList>
    </citation>
    <scope>NUCLEOTIDE SEQUENCE [LARGE SCALE GENOMIC DNA]</scope>
    <source>
        <strain evidence="6 7">KGMB04484</strain>
    </source>
</reference>
<dbReference type="AlphaFoldDB" id="A0A4Q2K2X6"/>
<dbReference type="PANTHER" id="PTHR33514">
    <property type="entry name" value="PROTEIN ABCI12, CHLOROPLASTIC"/>
    <property type="match status" value="1"/>
</dbReference>
<keyword evidence="7" id="KW-1185">Reference proteome</keyword>
<name>A0A4Q2K2X6_9ACTN</name>
<evidence type="ECO:0000313" key="7">
    <source>
        <dbReference type="Proteomes" id="UP000293345"/>
    </source>
</evidence>
<dbReference type="InterPro" id="IPR003339">
    <property type="entry name" value="ABC/ECF_trnsptr_transmembrane"/>
</dbReference>
<dbReference type="GO" id="GO:0005886">
    <property type="term" value="C:plasma membrane"/>
    <property type="evidence" value="ECO:0007669"/>
    <property type="project" value="TreeGrafter"/>
</dbReference>
<accession>A0A4Q2K2X6</accession>
<dbReference type="Proteomes" id="UP000293345">
    <property type="component" value="Unassembled WGS sequence"/>
</dbReference>
<keyword evidence="3 5" id="KW-1133">Transmembrane helix</keyword>
<evidence type="ECO:0000256" key="4">
    <source>
        <dbReference type="ARBA" id="ARBA00023136"/>
    </source>
</evidence>
<dbReference type="PANTHER" id="PTHR33514:SF13">
    <property type="entry name" value="PROTEIN ABCI12, CHLOROPLASTIC"/>
    <property type="match status" value="1"/>
</dbReference>
<evidence type="ECO:0000256" key="1">
    <source>
        <dbReference type="ARBA" id="ARBA00004141"/>
    </source>
</evidence>
<protein>
    <submittedName>
        <fullName evidence="6">Energy-coupling factor transporter transmembrane protein EcfT</fullName>
    </submittedName>
</protein>
<proteinExistence type="predicted"/>
<evidence type="ECO:0000313" key="6">
    <source>
        <dbReference type="EMBL" id="RXZ53944.1"/>
    </source>
</evidence>
<comment type="caution">
    <text evidence="6">The sequence shown here is derived from an EMBL/GenBank/DDBJ whole genome shotgun (WGS) entry which is preliminary data.</text>
</comment>
<sequence length="270" mass="29245">MSLLARSKALAISIKPACAILRFMQLQTSAYIPGSSIVHACDARVKVMLLFGFTISLFWVDSWVGQGLLAALFVASILLARIPVVRVLAMGIPVYVLAAFTVVFASINQQVGLGLGVFYGIRMILLVLASLAVVLTTTSSQLTDALQSFLRPLRVLKVPVDDFAMVACMALRFIPVMAQELCAVHDAQWSRGAPFTDGSLLKRLSAWSSVFIPLFVGMFRRADKLSVAMDARCYGLDVKRSVLRQPRMNVADVVSLVGGLAFMAVVAAFL</sequence>